<feature type="domain" description="TRAP C4-dicarboxylate transport system permease DctM subunit" evidence="2">
    <location>
        <begin position="120"/>
        <end position="551"/>
    </location>
</feature>
<protein>
    <recommendedName>
        <fullName evidence="2">TRAP C4-dicarboxylate transport system permease DctM subunit domain-containing protein</fullName>
    </recommendedName>
</protein>
<dbReference type="PANTHER" id="PTHR43849:SF2">
    <property type="entry name" value="BLL3936 PROTEIN"/>
    <property type="match status" value="1"/>
</dbReference>
<feature type="transmembrane region" description="Helical" evidence="1">
    <location>
        <begin position="407"/>
        <end position="425"/>
    </location>
</feature>
<feature type="transmembrane region" description="Helical" evidence="1">
    <location>
        <begin position="370"/>
        <end position="386"/>
    </location>
</feature>
<feature type="transmembrane region" description="Helical" evidence="1">
    <location>
        <begin position="272"/>
        <end position="292"/>
    </location>
</feature>
<feature type="transmembrane region" description="Helical" evidence="1">
    <location>
        <begin position="45"/>
        <end position="63"/>
    </location>
</feature>
<feature type="transmembrane region" description="Helical" evidence="1">
    <location>
        <begin position="75"/>
        <end position="93"/>
    </location>
</feature>
<name>A0A653AAB1_UNCDX</name>
<dbReference type="InterPro" id="IPR011853">
    <property type="entry name" value="TRAP_DctM-Dct_fused"/>
</dbReference>
<gene>
    <name evidence="3" type="ORF">TRIP_B350048</name>
</gene>
<reference evidence="3" key="1">
    <citation type="submission" date="2018-07" db="EMBL/GenBank/DDBJ databases">
        <authorList>
            <consortium name="Genoscope - CEA"/>
            <person name="William W."/>
        </authorList>
    </citation>
    <scope>NUCLEOTIDE SEQUENCE</scope>
    <source>
        <strain evidence="3">IK1</strain>
    </source>
</reference>
<accession>A0A653AAB1</accession>
<feature type="transmembrane region" description="Helical" evidence="1">
    <location>
        <begin position="490"/>
        <end position="514"/>
    </location>
</feature>
<dbReference type="InterPro" id="IPR010656">
    <property type="entry name" value="DctM"/>
</dbReference>
<dbReference type="Pfam" id="PF06808">
    <property type="entry name" value="DctM"/>
    <property type="match status" value="1"/>
</dbReference>
<feature type="transmembrane region" description="Helical" evidence="1">
    <location>
        <begin position="132"/>
        <end position="153"/>
    </location>
</feature>
<feature type="transmembrane region" description="Helical" evidence="1">
    <location>
        <begin position="181"/>
        <end position="200"/>
    </location>
</feature>
<feature type="transmembrane region" description="Helical" evidence="1">
    <location>
        <begin position="298"/>
        <end position="324"/>
    </location>
</feature>
<keyword evidence="1" id="KW-1133">Transmembrane helix</keyword>
<keyword evidence="1" id="KW-0812">Transmembrane</keyword>
<feature type="transmembrane region" description="Helical" evidence="1">
    <location>
        <begin position="105"/>
        <end position="125"/>
    </location>
</feature>
<feature type="transmembrane region" description="Helical" evidence="1">
    <location>
        <begin position="526"/>
        <end position="546"/>
    </location>
</feature>
<evidence type="ECO:0000313" key="3">
    <source>
        <dbReference type="EMBL" id="VBB44868.1"/>
    </source>
</evidence>
<dbReference type="AlphaFoldDB" id="A0A653AAB1"/>
<feature type="transmembrane region" description="Helical" evidence="1">
    <location>
        <begin position="558"/>
        <end position="582"/>
    </location>
</feature>
<dbReference type="EMBL" id="UPXX01000029">
    <property type="protein sequence ID" value="VBB44868.1"/>
    <property type="molecule type" value="Genomic_DNA"/>
</dbReference>
<feature type="transmembrane region" description="Helical" evidence="1">
    <location>
        <begin position="605"/>
        <end position="624"/>
    </location>
</feature>
<feature type="transmembrane region" description="Helical" evidence="1">
    <location>
        <begin position="445"/>
        <end position="478"/>
    </location>
</feature>
<sequence length="643" mass="70135">MKEKFTDIMNMLSYTNIVNASFILLAAGLTLFHIFTATFGMFQSYLQMTIHLSFILFLVFISALKKENQDTAKQYLIIFWIILVSVSIGYIFFNFEYISVERYPFLYDLTKIEIIFAVIFVIVLLEAARRTVGLILPGICVLLMLYGLFGYYAPGILKHSGKTIHTILDLAYLSTNGTFGLPLYVSASYLVLFVIFGAVLKESGLGDFLMDVAKCLGGKKPGGPAKIAVLASAGMGSISGSPVANVMTTGTLTIPLMVKVGYKPYTAGAIEAVASTGGMITPPIMGILALLMSEFTGIPYITICKYALLPAILFYFGVFMYVHFEAKRLNLKGLSQSDIPDLKNTLKNGMHLLLPIIVLMYLLLKQYTPMYAVVYSIYSCIIVSFFRKKTRLKLRGIINIFQAGAEASLMLGIACAVAGLIGGIINHTGVALKLSGSIVDLVGGISMLLLLMTAGITVIMGTGLPSTVCYIVLLPLVIPALKAIGFSEVASHFFVVYWAALSFITPPVGLAFYAASAISNASVMKTGIYCVRVGAVAFVVPFLFAYCPSLLFIGTPSLIILTFISSIIGVFFLSIGFTGFWLEKLYLHERIICLGCSLMLIKPGLYTDIIGGIAITIVIICQIYRRRNRGKSKVVFSENRELL</sequence>
<proteinExistence type="predicted"/>
<evidence type="ECO:0000259" key="2">
    <source>
        <dbReference type="Pfam" id="PF06808"/>
    </source>
</evidence>
<dbReference type="NCBIfam" id="TIGR02123">
    <property type="entry name" value="TRAP_fused"/>
    <property type="match status" value="1"/>
</dbReference>
<keyword evidence="1" id="KW-0472">Membrane</keyword>
<evidence type="ECO:0000256" key="1">
    <source>
        <dbReference type="SAM" id="Phobius"/>
    </source>
</evidence>
<organism evidence="3">
    <name type="scientific">Uncultured Desulfatiglans sp</name>
    <dbReference type="NCBI Taxonomy" id="1748965"/>
    <lineage>
        <taxon>Bacteria</taxon>
        <taxon>Pseudomonadati</taxon>
        <taxon>Thermodesulfobacteriota</taxon>
        <taxon>Desulfobacteria</taxon>
        <taxon>Desulfatiglandales</taxon>
        <taxon>Desulfatiglandaceae</taxon>
        <taxon>Desulfatiglans</taxon>
        <taxon>environmental samples</taxon>
    </lineage>
</organism>
<feature type="transmembrane region" description="Helical" evidence="1">
    <location>
        <begin position="12"/>
        <end position="39"/>
    </location>
</feature>
<dbReference type="PANTHER" id="PTHR43849">
    <property type="entry name" value="BLL3936 PROTEIN"/>
    <property type="match status" value="1"/>
</dbReference>